<evidence type="ECO:0000313" key="1">
    <source>
        <dbReference type="EMBL" id="KAF2109910.1"/>
    </source>
</evidence>
<protein>
    <submittedName>
        <fullName evidence="1">Uncharacterized protein</fullName>
    </submittedName>
</protein>
<reference evidence="1" key="1">
    <citation type="journal article" date="2020" name="Stud. Mycol.">
        <title>101 Dothideomycetes genomes: a test case for predicting lifestyles and emergence of pathogens.</title>
        <authorList>
            <person name="Haridas S."/>
            <person name="Albert R."/>
            <person name="Binder M."/>
            <person name="Bloem J."/>
            <person name="Labutti K."/>
            <person name="Salamov A."/>
            <person name="Andreopoulos B."/>
            <person name="Baker S."/>
            <person name="Barry K."/>
            <person name="Bills G."/>
            <person name="Bluhm B."/>
            <person name="Cannon C."/>
            <person name="Castanera R."/>
            <person name="Culley D."/>
            <person name="Daum C."/>
            <person name="Ezra D."/>
            <person name="Gonzalez J."/>
            <person name="Henrissat B."/>
            <person name="Kuo A."/>
            <person name="Liang C."/>
            <person name="Lipzen A."/>
            <person name="Lutzoni F."/>
            <person name="Magnuson J."/>
            <person name="Mondo S."/>
            <person name="Nolan M."/>
            <person name="Ohm R."/>
            <person name="Pangilinan J."/>
            <person name="Park H.-J."/>
            <person name="Ramirez L."/>
            <person name="Alfaro M."/>
            <person name="Sun H."/>
            <person name="Tritt A."/>
            <person name="Yoshinaga Y."/>
            <person name="Zwiers L.-H."/>
            <person name="Turgeon B."/>
            <person name="Goodwin S."/>
            <person name="Spatafora J."/>
            <person name="Crous P."/>
            <person name="Grigoriev I."/>
        </authorList>
    </citation>
    <scope>NUCLEOTIDE SEQUENCE</scope>
    <source>
        <strain evidence="1">CBS 627.86</strain>
    </source>
</reference>
<organism evidence="1 2">
    <name type="scientific">Lophiotrema nucula</name>
    <dbReference type="NCBI Taxonomy" id="690887"/>
    <lineage>
        <taxon>Eukaryota</taxon>
        <taxon>Fungi</taxon>
        <taxon>Dikarya</taxon>
        <taxon>Ascomycota</taxon>
        <taxon>Pezizomycotina</taxon>
        <taxon>Dothideomycetes</taxon>
        <taxon>Pleosporomycetidae</taxon>
        <taxon>Pleosporales</taxon>
        <taxon>Lophiotremataceae</taxon>
        <taxon>Lophiotrema</taxon>
    </lineage>
</organism>
<dbReference type="AlphaFoldDB" id="A0A6A5YSD0"/>
<evidence type="ECO:0000313" key="2">
    <source>
        <dbReference type="Proteomes" id="UP000799770"/>
    </source>
</evidence>
<name>A0A6A5YSD0_9PLEO</name>
<sequence length="220" mass="23158">MIPAFGRRPPALLYKSSEAPRSWPSEPLAATAIALSSFPAADRQACHPQTNPCGAPDGPGLVAVAPRFPAQSGRFWIGPTPWLSTVISGLTVGSRPAQTHKSNAIPLHDAPDDKPIASARGDSTLQRLCCASLDAVLPPYYAPIRGAPSAHFDCTTSNRAPFRAPQGSQINLRECVALPGAAPECKHSEGAVVKEGCKFLKVLRIPAVCSPAPTQTHCQI</sequence>
<proteinExistence type="predicted"/>
<gene>
    <name evidence="1" type="ORF">BDV96DRAFT_228279</name>
</gene>
<accession>A0A6A5YSD0</accession>
<dbReference type="Proteomes" id="UP000799770">
    <property type="component" value="Unassembled WGS sequence"/>
</dbReference>
<keyword evidence="2" id="KW-1185">Reference proteome</keyword>
<dbReference type="EMBL" id="ML977340">
    <property type="protein sequence ID" value="KAF2109910.1"/>
    <property type="molecule type" value="Genomic_DNA"/>
</dbReference>